<evidence type="ECO:0000313" key="2">
    <source>
        <dbReference type="Proteomes" id="UP000195221"/>
    </source>
</evidence>
<accession>A0A242MRT8</accession>
<sequence>MSVGADRRAVLQGQRRVS</sequence>
<comment type="caution">
    <text evidence="1">The sequence shown here is derived from an EMBL/GenBank/DDBJ whole genome shotgun (WGS) entry which is preliminary data.</text>
</comment>
<name>A0A242MRT8_CABSO</name>
<organism evidence="1 2">
    <name type="scientific">Caballeronia sordidicola</name>
    <name type="common">Burkholderia sordidicola</name>
    <dbReference type="NCBI Taxonomy" id="196367"/>
    <lineage>
        <taxon>Bacteria</taxon>
        <taxon>Pseudomonadati</taxon>
        <taxon>Pseudomonadota</taxon>
        <taxon>Betaproteobacteria</taxon>
        <taxon>Burkholderiales</taxon>
        <taxon>Burkholderiaceae</taxon>
        <taxon>Caballeronia</taxon>
    </lineage>
</organism>
<protein>
    <submittedName>
        <fullName evidence="1">Adenylate cyclase</fullName>
    </submittedName>
</protein>
<dbReference type="AlphaFoldDB" id="A0A242MRT8"/>
<reference evidence="1 2" key="1">
    <citation type="submission" date="2017-03" db="EMBL/GenBank/DDBJ databases">
        <title>Genome analysis of strain PAMC 26577.</title>
        <authorList>
            <person name="Oh H.-M."/>
            <person name="Yang J.-A."/>
        </authorList>
    </citation>
    <scope>NUCLEOTIDE SEQUENCE [LARGE SCALE GENOMIC DNA]</scope>
    <source>
        <strain evidence="1 2">PAMC 26577</strain>
    </source>
</reference>
<proteinExistence type="predicted"/>
<gene>
    <name evidence="1" type="ORF">PAMC26577_16825</name>
</gene>
<evidence type="ECO:0000313" key="1">
    <source>
        <dbReference type="EMBL" id="OTP74041.1"/>
    </source>
</evidence>
<dbReference type="Proteomes" id="UP000195221">
    <property type="component" value="Unassembled WGS sequence"/>
</dbReference>
<dbReference type="EMBL" id="NBTZ01000070">
    <property type="protein sequence ID" value="OTP74041.1"/>
    <property type="molecule type" value="Genomic_DNA"/>
</dbReference>